<keyword evidence="7" id="KW-0131">Cell cycle</keyword>
<sequence length="603" mass="67764">MRLSLSSTSILKLFSESFDNTMVRKKKNDEENGKNKKRARHSLPNHNRPQQFEAFCQDFDHAFQASVPLRKRELWVDKYTPQCLEELPVHKKKVEEVKMWMTERLRNSKEEIQSHALVITGQSGVGKSATVHVTAAHLGAIVCEWNPPTPTLWQEHIHNSSSGTRYTSKLDEFEAFVARIRKYPLLPLSSSIGPRKPYVLLIDDLPLTNGKFAYGRLCNCLHVLARSARVPTIILITEFIKDDSNDNSARYCEDLKSSMERAGASKMAFNPLTVNSIKKILSKICREERCIASMEQIDRIAKASGGDIRHAITSLQYFCLTPVEMSSLALSEPSEIQSKDKPDAVNPVSQELSLPFGRDETLSLFHALGKFLHNKRVCVSPNGYGRDAFLLKERFARLPLQMDAPERVLCQAHGQGRSIADFLHENVLDFLDNESIDDALVVASYLGEADNLLAAASHGSSMPRAITSKYELESISQMAAASVAVRGVLFGNSHPSPSRWHSIRSPKLWLVERSSRQNQNEMLRHRNEACSSLSTSAMSVMATEYKPILKWLGLEPAEAFHVHNEKIRVGDKMVMDNSGRKESDDLELEMSGESDAGDDIEDW</sequence>
<evidence type="ECO:0000256" key="4">
    <source>
        <dbReference type="ARBA" id="ARBA00022763"/>
    </source>
</evidence>
<dbReference type="Gene3D" id="1.10.8.60">
    <property type="match status" value="1"/>
</dbReference>
<dbReference type="InterPro" id="IPR027417">
    <property type="entry name" value="P-loop_NTPase"/>
</dbReference>
<dbReference type="InterPro" id="IPR047854">
    <property type="entry name" value="RFC_lid"/>
</dbReference>
<dbReference type="AlphaFoldDB" id="A0A7J7P4F6"/>
<dbReference type="GO" id="GO:0005524">
    <property type="term" value="F:ATP binding"/>
    <property type="evidence" value="ECO:0007669"/>
    <property type="project" value="UniProtKB-KW"/>
</dbReference>
<dbReference type="InterPro" id="IPR004582">
    <property type="entry name" value="Checkpoint_prot_Rad17_Rad24"/>
</dbReference>
<dbReference type="EMBL" id="JACGCM010000276">
    <property type="protein sequence ID" value="KAF6174336.1"/>
    <property type="molecule type" value="Genomic_DNA"/>
</dbReference>
<evidence type="ECO:0000256" key="1">
    <source>
        <dbReference type="ARBA" id="ARBA00004123"/>
    </source>
</evidence>
<dbReference type="GO" id="GO:0005634">
    <property type="term" value="C:nucleus"/>
    <property type="evidence" value="ECO:0007669"/>
    <property type="project" value="UniProtKB-SubCell"/>
</dbReference>
<comment type="similarity">
    <text evidence="2">Belongs to the rad17/RAD24 family.</text>
</comment>
<dbReference type="PANTHER" id="PTHR12172">
    <property type="entry name" value="CELL CYCLE CHECKPOINT PROTEIN RAD17"/>
    <property type="match status" value="1"/>
</dbReference>
<keyword evidence="6" id="KW-0539">Nucleus</keyword>
<evidence type="ECO:0000256" key="2">
    <source>
        <dbReference type="ARBA" id="ARBA00006168"/>
    </source>
</evidence>
<evidence type="ECO:0000313" key="9">
    <source>
        <dbReference type="EMBL" id="KAF6174336.1"/>
    </source>
</evidence>
<organism evidence="9 10">
    <name type="scientific">Kingdonia uniflora</name>
    <dbReference type="NCBI Taxonomy" id="39325"/>
    <lineage>
        <taxon>Eukaryota</taxon>
        <taxon>Viridiplantae</taxon>
        <taxon>Streptophyta</taxon>
        <taxon>Embryophyta</taxon>
        <taxon>Tracheophyta</taxon>
        <taxon>Spermatophyta</taxon>
        <taxon>Magnoliopsida</taxon>
        <taxon>Ranunculales</taxon>
        <taxon>Circaeasteraceae</taxon>
        <taxon>Kingdonia</taxon>
    </lineage>
</organism>
<evidence type="ECO:0000256" key="5">
    <source>
        <dbReference type="ARBA" id="ARBA00022840"/>
    </source>
</evidence>
<keyword evidence="4" id="KW-0227">DNA damage</keyword>
<dbReference type="GO" id="GO:0003682">
    <property type="term" value="F:chromatin binding"/>
    <property type="evidence" value="ECO:0007669"/>
    <property type="project" value="TreeGrafter"/>
</dbReference>
<dbReference type="CDD" id="cd18140">
    <property type="entry name" value="HLD_clamp_RFC"/>
    <property type="match status" value="1"/>
</dbReference>
<reference evidence="9 10" key="1">
    <citation type="journal article" date="2020" name="IScience">
        <title>Genome Sequencing of the Endangered Kingdonia uniflora (Circaeasteraceae, Ranunculales) Reveals Potential Mechanisms of Evolutionary Specialization.</title>
        <authorList>
            <person name="Sun Y."/>
            <person name="Deng T."/>
            <person name="Zhang A."/>
            <person name="Moore M.J."/>
            <person name="Landis J.B."/>
            <person name="Lin N."/>
            <person name="Zhang H."/>
            <person name="Zhang X."/>
            <person name="Huang J."/>
            <person name="Zhang X."/>
            <person name="Sun H."/>
            <person name="Wang H."/>
        </authorList>
    </citation>
    <scope>NUCLEOTIDE SEQUENCE [LARGE SCALE GENOMIC DNA]</scope>
    <source>
        <strain evidence="9">TB1705</strain>
        <tissue evidence="9">Leaf</tissue>
    </source>
</reference>
<dbReference type="GO" id="GO:0000077">
    <property type="term" value="P:DNA damage checkpoint signaling"/>
    <property type="evidence" value="ECO:0007669"/>
    <property type="project" value="TreeGrafter"/>
</dbReference>
<protein>
    <recommendedName>
        <fullName evidence="11">Cell cycle checkpoint protein RAD17</fullName>
    </recommendedName>
</protein>
<dbReference type="Pfam" id="PF03215">
    <property type="entry name" value="Rad17"/>
    <property type="match status" value="1"/>
</dbReference>
<dbReference type="GO" id="GO:0033314">
    <property type="term" value="P:mitotic DNA replication checkpoint signaling"/>
    <property type="evidence" value="ECO:0007669"/>
    <property type="project" value="TreeGrafter"/>
</dbReference>
<dbReference type="SUPFAM" id="SSF52540">
    <property type="entry name" value="P-loop containing nucleoside triphosphate hydrolases"/>
    <property type="match status" value="1"/>
</dbReference>
<dbReference type="FunFam" id="3.40.50.300:FF:001661">
    <property type="entry name" value="RAD17 checkpoint clamp loader component"/>
    <property type="match status" value="1"/>
</dbReference>
<evidence type="ECO:0000256" key="7">
    <source>
        <dbReference type="ARBA" id="ARBA00023306"/>
    </source>
</evidence>
<evidence type="ECO:0000313" key="10">
    <source>
        <dbReference type="Proteomes" id="UP000541444"/>
    </source>
</evidence>
<keyword evidence="3" id="KW-0547">Nucleotide-binding</keyword>
<dbReference type="GO" id="GO:0003689">
    <property type="term" value="F:DNA clamp loader activity"/>
    <property type="evidence" value="ECO:0007669"/>
    <property type="project" value="TreeGrafter"/>
</dbReference>
<dbReference type="PANTHER" id="PTHR12172:SF0">
    <property type="entry name" value="CELL CYCLE CHECKPOINT PROTEIN RAD17"/>
    <property type="match status" value="1"/>
</dbReference>
<dbReference type="OrthoDB" id="10265971at2759"/>
<dbReference type="Gene3D" id="3.40.50.300">
    <property type="entry name" value="P-loop containing nucleotide triphosphate hydrolases"/>
    <property type="match status" value="1"/>
</dbReference>
<dbReference type="GO" id="GO:0006281">
    <property type="term" value="P:DNA repair"/>
    <property type="evidence" value="ECO:0007669"/>
    <property type="project" value="InterPro"/>
</dbReference>
<name>A0A7J7P4F6_9MAGN</name>
<evidence type="ECO:0000256" key="3">
    <source>
        <dbReference type="ARBA" id="ARBA00022741"/>
    </source>
</evidence>
<evidence type="ECO:0008006" key="11">
    <source>
        <dbReference type="Google" id="ProtNLM"/>
    </source>
</evidence>
<keyword evidence="10" id="KW-1185">Reference proteome</keyword>
<feature type="region of interest" description="Disordered" evidence="8">
    <location>
        <begin position="24"/>
        <end position="47"/>
    </location>
</feature>
<proteinExistence type="inferred from homology"/>
<comment type="caution">
    <text evidence="9">The sequence shown here is derived from an EMBL/GenBank/DDBJ whole genome shotgun (WGS) entry which is preliminary data.</text>
</comment>
<keyword evidence="5" id="KW-0067">ATP-binding</keyword>
<accession>A0A7J7P4F6</accession>
<comment type="subcellular location">
    <subcellularLocation>
        <location evidence="1">Nucleus</location>
    </subcellularLocation>
</comment>
<feature type="compositionally biased region" description="Acidic residues" evidence="8">
    <location>
        <begin position="584"/>
        <end position="603"/>
    </location>
</feature>
<dbReference type="Proteomes" id="UP000541444">
    <property type="component" value="Unassembled WGS sequence"/>
</dbReference>
<feature type="region of interest" description="Disordered" evidence="8">
    <location>
        <begin position="575"/>
        <end position="603"/>
    </location>
</feature>
<gene>
    <name evidence="9" type="ORF">GIB67_040829</name>
</gene>
<evidence type="ECO:0000256" key="6">
    <source>
        <dbReference type="ARBA" id="ARBA00023242"/>
    </source>
</evidence>
<evidence type="ECO:0000256" key="8">
    <source>
        <dbReference type="SAM" id="MobiDB-lite"/>
    </source>
</evidence>